<evidence type="ECO:0000256" key="1">
    <source>
        <dbReference type="ARBA" id="ARBA00001947"/>
    </source>
</evidence>
<dbReference type="InterPro" id="IPR020843">
    <property type="entry name" value="ER"/>
</dbReference>
<dbReference type="GO" id="GO:0004022">
    <property type="term" value="F:alcohol dehydrogenase (NAD+) activity"/>
    <property type="evidence" value="ECO:0007669"/>
    <property type="project" value="TreeGrafter"/>
</dbReference>
<dbReference type="Gene3D" id="3.90.180.10">
    <property type="entry name" value="Medium-chain alcohol dehydrogenases, catalytic domain"/>
    <property type="match status" value="1"/>
</dbReference>
<dbReference type="PANTHER" id="PTHR42940">
    <property type="entry name" value="ALCOHOL DEHYDROGENASE 1-RELATED"/>
    <property type="match status" value="1"/>
</dbReference>
<dbReference type="RefSeq" id="WP_058459551.1">
    <property type="nucleotide sequence ID" value="NZ_CAAAIY010000015.1"/>
</dbReference>
<keyword evidence="4 7" id="KW-0862">Zinc</keyword>
<evidence type="ECO:0000256" key="7">
    <source>
        <dbReference type="RuleBase" id="RU361277"/>
    </source>
</evidence>
<dbReference type="GO" id="GO:0005737">
    <property type="term" value="C:cytoplasm"/>
    <property type="evidence" value="ECO:0007669"/>
    <property type="project" value="TreeGrafter"/>
</dbReference>
<evidence type="ECO:0000256" key="4">
    <source>
        <dbReference type="ARBA" id="ARBA00022833"/>
    </source>
</evidence>
<dbReference type="Pfam" id="PF08240">
    <property type="entry name" value="ADH_N"/>
    <property type="match status" value="1"/>
</dbReference>
<dbReference type="InterPro" id="IPR002328">
    <property type="entry name" value="ADH_Zn_CS"/>
</dbReference>
<evidence type="ECO:0000259" key="8">
    <source>
        <dbReference type="SMART" id="SM00829"/>
    </source>
</evidence>
<dbReference type="PANTHER" id="PTHR42940:SF7">
    <property type="entry name" value="ALCOHOL DEHYDROGENASE-LIKE N-TERMINAL DOMAIN-CONTAINING PROTEIN"/>
    <property type="match status" value="1"/>
</dbReference>
<keyword evidence="6" id="KW-0520">NAD</keyword>
<comment type="cofactor">
    <cofactor evidence="1 7">
        <name>Zn(2+)</name>
        <dbReference type="ChEBI" id="CHEBI:29105"/>
    </cofactor>
</comment>
<dbReference type="STRING" id="447.Lboz_1915"/>
<organism evidence="9 10">
    <name type="scientific">Legionella bozemanae</name>
    <name type="common">Fluoribacter bozemanae</name>
    <dbReference type="NCBI Taxonomy" id="447"/>
    <lineage>
        <taxon>Bacteria</taxon>
        <taxon>Pseudomonadati</taxon>
        <taxon>Pseudomonadota</taxon>
        <taxon>Gammaproteobacteria</taxon>
        <taxon>Legionellales</taxon>
        <taxon>Legionellaceae</taxon>
        <taxon>Legionella</taxon>
    </lineage>
</organism>
<dbReference type="Proteomes" id="UP000054695">
    <property type="component" value="Unassembled WGS sequence"/>
</dbReference>
<keyword evidence="5" id="KW-0560">Oxidoreductase</keyword>
<evidence type="ECO:0000256" key="3">
    <source>
        <dbReference type="ARBA" id="ARBA00022723"/>
    </source>
</evidence>
<evidence type="ECO:0000256" key="2">
    <source>
        <dbReference type="ARBA" id="ARBA00008072"/>
    </source>
</evidence>
<dbReference type="InterPro" id="IPR013154">
    <property type="entry name" value="ADH-like_N"/>
</dbReference>
<dbReference type="AlphaFoldDB" id="A0A0W0RQ99"/>
<dbReference type="InterPro" id="IPR011032">
    <property type="entry name" value="GroES-like_sf"/>
</dbReference>
<dbReference type="Gene3D" id="3.40.50.720">
    <property type="entry name" value="NAD(P)-binding Rossmann-like Domain"/>
    <property type="match status" value="1"/>
</dbReference>
<dbReference type="OrthoDB" id="9771084at2"/>
<dbReference type="FunFam" id="3.40.50.720:FF:000039">
    <property type="entry name" value="Alcohol dehydrogenase AdhP"/>
    <property type="match status" value="1"/>
</dbReference>
<dbReference type="PATRIC" id="fig|447.4.peg.2042"/>
<evidence type="ECO:0000256" key="6">
    <source>
        <dbReference type="ARBA" id="ARBA00023027"/>
    </source>
</evidence>
<proteinExistence type="inferred from homology"/>
<dbReference type="GO" id="GO:0008270">
    <property type="term" value="F:zinc ion binding"/>
    <property type="evidence" value="ECO:0007669"/>
    <property type="project" value="InterPro"/>
</dbReference>
<gene>
    <name evidence="9" type="ORF">Lboz_1915</name>
</gene>
<keyword evidence="3 7" id="KW-0479">Metal-binding</keyword>
<comment type="similarity">
    <text evidence="2 7">Belongs to the zinc-containing alcohol dehydrogenase family.</text>
</comment>
<dbReference type="CDD" id="cd08296">
    <property type="entry name" value="CAD_like"/>
    <property type="match status" value="1"/>
</dbReference>
<dbReference type="SMART" id="SM00829">
    <property type="entry name" value="PKS_ER"/>
    <property type="match status" value="1"/>
</dbReference>
<protein>
    <submittedName>
        <fullName evidence="9">Alcohol dehydrogenase</fullName>
    </submittedName>
</protein>
<dbReference type="SUPFAM" id="SSF50129">
    <property type="entry name" value="GroES-like"/>
    <property type="match status" value="1"/>
</dbReference>
<evidence type="ECO:0000313" key="9">
    <source>
        <dbReference type="EMBL" id="KTC73269.1"/>
    </source>
</evidence>
<dbReference type="PROSITE" id="PS00059">
    <property type="entry name" value="ADH_ZINC"/>
    <property type="match status" value="1"/>
</dbReference>
<feature type="domain" description="Enoyl reductase (ER)" evidence="8">
    <location>
        <begin position="8"/>
        <end position="334"/>
    </location>
</feature>
<sequence length="339" mass="36389">MKTMRAVQVNKSGEWESIEKDIVMPAANQVRIKVEACGVCHSDVFVKENLWPNIQFPRIPGHEVAGVIDEVGTNITQWKPGQRVGVGWAGALCGQCLSCRHGDFILCENHKITGLHYDGGYAQYMIAPVEALVAIPDELSFADAAPLMCAGVTTFNALRHSVARPGDLVAIQGVGGLGHLGVQFANKMGFKTVALSSGADKEELAKKLGAHIYLNSDAHDVVLELQKLGGARVILATAPSGKSIAPLINGLGNKGELLIVGASNDPIEVIATQLIGNKRSIRGWPSGSAIDIEETLKFCALVGIRPMIEQYPLAQAEKAFEAMISNKVRFRSVIMMNEK</sequence>
<dbReference type="InterPro" id="IPR013149">
    <property type="entry name" value="ADH-like_C"/>
</dbReference>
<evidence type="ECO:0000313" key="10">
    <source>
        <dbReference type="Proteomes" id="UP000054695"/>
    </source>
</evidence>
<comment type="caution">
    <text evidence="9">The sequence shown here is derived from an EMBL/GenBank/DDBJ whole genome shotgun (WGS) entry which is preliminary data.</text>
</comment>
<name>A0A0W0RQ99_LEGBO</name>
<keyword evidence="10" id="KW-1185">Reference proteome</keyword>
<evidence type="ECO:0000256" key="5">
    <source>
        <dbReference type="ARBA" id="ARBA00023002"/>
    </source>
</evidence>
<dbReference type="SUPFAM" id="SSF51735">
    <property type="entry name" value="NAD(P)-binding Rossmann-fold domains"/>
    <property type="match status" value="1"/>
</dbReference>
<dbReference type="Pfam" id="PF00107">
    <property type="entry name" value="ADH_zinc_N"/>
    <property type="match status" value="1"/>
</dbReference>
<reference evidence="9 10" key="1">
    <citation type="submission" date="2015-11" db="EMBL/GenBank/DDBJ databases">
        <title>Genomic analysis of 38 Legionella species identifies large and diverse effector repertoires.</title>
        <authorList>
            <person name="Burstein D."/>
            <person name="Amaro F."/>
            <person name="Zusman T."/>
            <person name="Lifshitz Z."/>
            <person name="Cohen O."/>
            <person name="Gilbert J.A."/>
            <person name="Pupko T."/>
            <person name="Shuman H.A."/>
            <person name="Segal G."/>
        </authorList>
    </citation>
    <scope>NUCLEOTIDE SEQUENCE [LARGE SCALE GENOMIC DNA]</scope>
    <source>
        <strain evidence="9 10">WIGA</strain>
    </source>
</reference>
<dbReference type="InterPro" id="IPR036291">
    <property type="entry name" value="NAD(P)-bd_dom_sf"/>
</dbReference>
<accession>A0A0W0RQ99</accession>
<dbReference type="EMBL" id="LNXU01000019">
    <property type="protein sequence ID" value="KTC73269.1"/>
    <property type="molecule type" value="Genomic_DNA"/>
</dbReference>